<dbReference type="Pfam" id="PF02283">
    <property type="entry name" value="CobU"/>
    <property type="match status" value="2"/>
</dbReference>
<evidence type="ECO:0000256" key="7">
    <source>
        <dbReference type="ARBA" id="ARBA00007490"/>
    </source>
</evidence>
<evidence type="ECO:0000256" key="16">
    <source>
        <dbReference type="ARBA" id="ARBA00029570"/>
    </source>
</evidence>
<comment type="caution">
    <text evidence="18">The sequence shown here is derived from an EMBL/GenBank/DDBJ whole genome shotgun (WGS) entry which is preliminary data.</text>
</comment>
<evidence type="ECO:0000256" key="3">
    <source>
        <dbReference type="ARBA" id="ARBA00001522"/>
    </source>
</evidence>
<proteinExistence type="inferred from homology"/>
<accession>A0A9D2GBR8</accession>
<evidence type="ECO:0000256" key="5">
    <source>
        <dbReference type="ARBA" id="ARBA00004692"/>
    </source>
</evidence>
<keyword evidence="14" id="KW-0067">ATP-binding</keyword>
<evidence type="ECO:0000256" key="13">
    <source>
        <dbReference type="ARBA" id="ARBA00022777"/>
    </source>
</evidence>
<dbReference type="CDD" id="cd00544">
    <property type="entry name" value="CobU"/>
    <property type="match status" value="1"/>
</dbReference>
<keyword evidence="12" id="KW-0547">Nucleotide-binding</keyword>
<comment type="catalytic activity">
    <reaction evidence="1">
        <text>adenosylcob(III)inamide + ATP = adenosylcob(III)inamide phosphate + ADP + H(+)</text>
        <dbReference type="Rhea" id="RHEA:15769"/>
        <dbReference type="ChEBI" id="CHEBI:2480"/>
        <dbReference type="ChEBI" id="CHEBI:15378"/>
        <dbReference type="ChEBI" id="CHEBI:30616"/>
        <dbReference type="ChEBI" id="CHEBI:58502"/>
        <dbReference type="ChEBI" id="CHEBI:456216"/>
        <dbReference type="EC" id="2.7.1.156"/>
    </reaction>
</comment>
<evidence type="ECO:0000256" key="9">
    <source>
        <dbReference type="ARBA" id="ARBA00012523"/>
    </source>
</evidence>
<dbReference type="InterPro" id="IPR027417">
    <property type="entry name" value="P-loop_NTPase"/>
</dbReference>
<evidence type="ECO:0000256" key="1">
    <source>
        <dbReference type="ARBA" id="ARBA00000312"/>
    </source>
</evidence>
<keyword evidence="15" id="KW-0342">GTP-binding</keyword>
<dbReference type="SUPFAM" id="SSF52540">
    <property type="entry name" value="P-loop containing nucleoside triphosphate hydrolases"/>
    <property type="match status" value="2"/>
</dbReference>
<dbReference type="EC" id="2.7.7.62" evidence="9"/>
<dbReference type="AlphaFoldDB" id="A0A9D2GBR8"/>
<keyword evidence="11" id="KW-0808">Transferase</keyword>
<name>A0A9D2GBR8_9FIRM</name>
<keyword evidence="18" id="KW-0548">Nucleotidyltransferase</keyword>
<gene>
    <name evidence="18" type="ORF">H9723_11610</name>
</gene>
<evidence type="ECO:0000256" key="8">
    <source>
        <dbReference type="ARBA" id="ARBA00012016"/>
    </source>
</evidence>
<evidence type="ECO:0000256" key="2">
    <source>
        <dbReference type="ARBA" id="ARBA00000711"/>
    </source>
</evidence>
<dbReference type="GO" id="GO:0009236">
    <property type="term" value="P:cobalamin biosynthetic process"/>
    <property type="evidence" value="ECO:0007669"/>
    <property type="project" value="UniProtKB-KW"/>
</dbReference>
<keyword evidence="13 18" id="KW-0418">Kinase</keyword>
<evidence type="ECO:0000256" key="10">
    <source>
        <dbReference type="ARBA" id="ARBA00022573"/>
    </source>
</evidence>
<comment type="catalytic activity">
    <reaction evidence="2">
        <text>adenosylcob(III)inamide phosphate + GTP + H(+) = adenosylcob(III)inamide-GDP + diphosphate</text>
        <dbReference type="Rhea" id="RHEA:22712"/>
        <dbReference type="ChEBI" id="CHEBI:15378"/>
        <dbReference type="ChEBI" id="CHEBI:33019"/>
        <dbReference type="ChEBI" id="CHEBI:37565"/>
        <dbReference type="ChEBI" id="CHEBI:58502"/>
        <dbReference type="ChEBI" id="CHEBI:60487"/>
        <dbReference type="EC" id="2.7.7.62"/>
    </reaction>
</comment>
<comment type="catalytic activity">
    <reaction evidence="3">
        <text>adenosylcob(III)inamide + GTP = adenosylcob(III)inamide phosphate + GDP + H(+)</text>
        <dbReference type="Rhea" id="RHEA:15765"/>
        <dbReference type="ChEBI" id="CHEBI:2480"/>
        <dbReference type="ChEBI" id="CHEBI:15378"/>
        <dbReference type="ChEBI" id="CHEBI:37565"/>
        <dbReference type="ChEBI" id="CHEBI:58189"/>
        <dbReference type="ChEBI" id="CHEBI:58502"/>
        <dbReference type="EC" id="2.7.1.156"/>
    </reaction>
</comment>
<reference evidence="18" key="2">
    <citation type="submission" date="2021-04" db="EMBL/GenBank/DDBJ databases">
        <authorList>
            <person name="Gilroy R."/>
        </authorList>
    </citation>
    <scope>NUCLEOTIDE SEQUENCE</scope>
    <source>
        <strain evidence="18">CHK196-3914</strain>
    </source>
</reference>
<protein>
    <recommendedName>
        <fullName evidence="16">Adenosylcobinamide kinase</fullName>
        <ecNumber evidence="8">2.7.1.156</ecNumber>
        <ecNumber evidence="9">2.7.7.62</ecNumber>
    </recommendedName>
    <alternativeName>
        <fullName evidence="17">Adenosylcobinamide-phosphate guanylyltransferase</fullName>
    </alternativeName>
</protein>
<dbReference type="GO" id="GO:0005525">
    <property type="term" value="F:GTP binding"/>
    <property type="evidence" value="ECO:0007669"/>
    <property type="project" value="UniProtKB-KW"/>
</dbReference>
<dbReference type="Gene3D" id="3.40.50.300">
    <property type="entry name" value="P-loop containing nucleotide triphosphate hydrolases"/>
    <property type="match status" value="2"/>
</dbReference>
<comment type="similarity">
    <text evidence="7">Belongs to the CobU/CobP family.</text>
</comment>
<comment type="pathway">
    <text evidence="5">Cofactor biosynthesis; adenosylcobalamin biosynthesis; adenosylcobalamin from cob(II)yrinate a,c-diamide: step 6/7.</text>
</comment>
<dbReference type="Proteomes" id="UP000824116">
    <property type="component" value="Unassembled WGS sequence"/>
</dbReference>
<dbReference type="EMBL" id="DXAY01000267">
    <property type="protein sequence ID" value="HIZ75867.1"/>
    <property type="molecule type" value="Genomic_DNA"/>
</dbReference>
<sequence length="326" mass="36591">MMELVTGGSGSGKSAYAEDAVCRCRRLLNEKEKKNTPLYYIADMFPYGKETEEKIENHRRMRAGKGFHTLEWYQDLEGKLAEKAPSDLSGACVLLECVSNLTANEMYMDGGAGENTVKAVVNGICLLKRKCRHLVVVTNEVFSESVPDSPEMTVYKKNLAQINRALAEMADRMTEVIYGIPVYAKGEQTPEKKMSEGRETMGKKLIIGGAFQGKLDYAKKLYPDTEWTDGSACALEEIATCSAMNCFHLFVRRWMKAGRTKEELTDTLRKRDRELILICDEVGCGLVPVDAFEREYREAVGRICTVFARRADRVDRVVCGIGTQIK</sequence>
<comment type="pathway">
    <text evidence="6">Cofactor biosynthesis; adenosylcobalamin biosynthesis; adenosylcobalamin from cob(II)yrinate a,c-diamide: step 5/7.</text>
</comment>
<dbReference type="EC" id="2.7.1.156" evidence="8"/>
<evidence type="ECO:0000256" key="15">
    <source>
        <dbReference type="ARBA" id="ARBA00023134"/>
    </source>
</evidence>
<evidence type="ECO:0000256" key="17">
    <source>
        <dbReference type="ARBA" id="ARBA00030571"/>
    </source>
</evidence>
<dbReference type="GO" id="GO:0043752">
    <property type="term" value="F:adenosylcobinamide kinase activity"/>
    <property type="evidence" value="ECO:0007669"/>
    <property type="project" value="UniProtKB-EC"/>
</dbReference>
<evidence type="ECO:0000256" key="6">
    <source>
        <dbReference type="ARBA" id="ARBA00005159"/>
    </source>
</evidence>
<dbReference type="PANTHER" id="PTHR34848:SF1">
    <property type="entry name" value="BIFUNCTIONAL ADENOSYLCOBALAMIN BIOSYNTHESIS PROTEIN COBU"/>
    <property type="match status" value="1"/>
</dbReference>
<evidence type="ECO:0000313" key="18">
    <source>
        <dbReference type="EMBL" id="HIZ75867.1"/>
    </source>
</evidence>
<dbReference type="GO" id="GO:0008820">
    <property type="term" value="F:cobinamide phosphate guanylyltransferase activity"/>
    <property type="evidence" value="ECO:0007669"/>
    <property type="project" value="UniProtKB-EC"/>
</dbReference>
<evidence type="ECO:0000256" key="4">
    <source>
        <dbReference type="ARBA" id="ARBA00003889"/>
    </source>
</evidence>
<evidence type="ECO:0000256" key="11">
    <source>
        <dbReference type="ARBA" id="ARBA00022679"/>
    </source>
</evidence>
<evidence type="ECO:0000313" key="19">
    <source>
        <dbReference type="Proteomes" id="UP000824116"/>
    </source>
</evidence>
<evidence type="ECO:0000256" key="12">
    <source>
        <dbReference type="ARBA" id="ARBA00022741"/>
    </source>
</evidence>
<comment type="function">
    <text evidence="4">Catalyzes ATP-dependent phosphorylation of adenosylcobinamide and addition of GMP to adenosylcobinamide phosphate.</text>
</comment>
<dbReference type="PANTHER" id="PTHR34848">
    <property type="match status" value="1"/>
</dbReference>
<organism evidence="18 19">
    <name type="scientific">Candidatus Mediterraneibacter stercoravium</name>
    <dbReference type="NCBI Taxonomy" id="2838685"/>
    <lineage>
        <taxon>Bacteria</taxon>
        <taxon>Bacillati</taxon>
        <taxon>Bacillota</taxon>
        <taxon>Clostridia</taxon>
        <taxon>Lachnospirales</taxon>
        <taxon>Lachnospiraceae</taxon>
        <taxon>Mediterraneibacter</taxon>
    </lineage>
</organism>
<dbReference type="GO" id="GO:0005524">
    <property type="term" value="F:ATP binding"/>
    <property type="evidence" value="ECO:0007669"/>
    <property type="project" value="UniProtKB-KW"/>
</dbReference>
<keyword evidence="10" id="KW-0169">Cobalamin biosynthesis</keyword>
<evidence type="ECO:0000256" key="14">
    <source>
        <dbReference type="ARBA" id="ARBA00022840"/>
    </source>
</evidence>
<reference evidence="18" key="1">
    <citation type="journal article" date="2021" name="PeerJ">
        <title>Extensive microbial diversity within the chicken gut microbiome revealed by metagenomics and culture.</title>
        <authorList>
            <person name="Gilroy R."/>
            <person name="Ravi A."/>
            <person name="Getino M."/>
            <person name="Pursley I."/>
            <person name="Horton D.L."/>
            <person name="Alikhan N.F."/>
            <person name="Baker D."/>
            <person name="Gharbi K."/>
            <person name="Hall N."/>
            <person name="Watson M."/>
            <person name="Adriaenssens E.M."/>
            <person name="Foster-Nyarko E."/>
            <person name="Jarju S."/>
            <person name="Secka A."/>
            <person name="Antonio M."/>
            <person name="Oren A."/>
            <person name="Chaudhuri R.R."/>
            <person name="La Ragione R."/>
            <person name="Hildebrand F."/>
            <person name="Pallen M.J."/>
        </authorList>
    </citation>
    <scope>NUCLEOTIDE SEQUENCE</scope>
    <source>
        <strain evidence="18">CHK196-3914</strain>
    </source>
</reference>
<dbReference type="InterPro" id="IPR003203">
    <property type="entry name" value="CobU/CobP"/>
</dbReference>